<dbReference type="InterPro" id="IPR046960">
    <property type="entry name" value="PPR_At4g14850-like_plant"/>
</dbReference>
<dbReference type="STRING" id="1194695.A0A5A7V9T4"/>
<dbReference type="AlphaFoldDB" id="A0A5A7V9T4"/>
<dbReference type="InterPro" id="IPR011990">
    <property type="entry name" value="TPR-like_helical_dom_sf"/>
</dbReference>
<dbReference type="Pfam" id="PF01535">
    <property type="entry name" value="PPR"/>
    <property type="match status" value="2"/>
</dbReference>
<dbReference type="Proteomes" id="UP000321393">
    <property type="component" value="Unassembled WGS sequence"/>
</dbReference>
<evidence type="ECO:0000256" key="1">
    <source>
        <dbReference type="ARBA" id="ARBA00022737"/>
    </source>
</evidence>
<name>A0A5A7V9T4_CUCMM</name>
<evidence type="ECO:0000313" key="3">
    <source>
        <dbReference type="EMBL" id="KAA0062635.1"/>
    </source>
</evidence>
<proteinExistence type="predicted"/>
<organism evidence="3 4">
    <name type="scientific">Cucumis melo var. makuwa</name>
    <name type="common">Oriental melon</name>
    <dbReference type="NCBI Taxonomy" id="1194695"/>
    <lineage>
        <taxon>Eukaryota</taxon>
        <taxon>Viridiplantae</taxon>
        <taxon>Streptophyta</taxon>
        <taxon>Embryophyta</taxon>
        <taxon>Tracheophyta</taxon>
        <taxon>Spermatophyta</taxon>
        <taxon>Magnoliopsida</taxon>
        <taxon>eudicotyledons</taxon>
        <taxon>Gunneridae</taxon>
        <taxon>Pentapetalae</taxon>
        <taxon>rosids</taxon>
        <taxon>fabids</taxon>
        <taxon>Cucurbitales</taxon>
        <taxon>Cucurbitaceae</taxon>
        <taxon>Benincaseae</taxon>
        <taxon>Cucumis</taxon>
    </lineage>
</organism>
<sequence>MKEKSKAIDFLCDRSTATSEAYTFIDFAGNSCPKELLKLVRRMQREGFGPMEYTNNGQPEKCIEAYMSDKITTATIIAAYCQWGRVDEATAVFSELKDKDILCWTTMLVGYAKSGRKEGALLFNGML</sequence>
<dbReference type="GO" id="GO:0003723">
    <property type="term" value="F:RNA binding"/>
    <property type="evidence" value="ECO:0007669"/>
    <property type="project" value="InterPro"/>
</dbReference>
<protein>
    <submittedName>
        <fullName evidence="3">Pentatricopeptide repeat-containing protein</fullName>
    </submittedName>
</protein>
<gene>
    <name evidence="3" type="ORF">E6C27_scaffold79G001470</name>
</gene>
<reference evidence="3 4" key="1">
    <citation type="submission" date="2019-08" db="EMBL/GenBank/DDBJ databases">
        <title>Draft genome sequences of two oriental melons (Cucumis melo L. var makuwa).</title>
        <authorList>
            <person name="Kwon S.-Y."/>
        </authorList>
    </citation>
    <scope>NUCLEOTIDE SEQUENCE [LARGE SCALE GENOMIC DNA]</scope>
    <source>
        <strain evidence="4">cv. SW 3</strain>
        <tissue evidence="3">Leaf</tissue>
    </source>
</reference>
<accession>A0A5A7V9T4</accession>
<feature type="repeat" description="PPR" evidence="2">
    <location>
        <begin position="69"/>
        <end position="103"/>
    </location>
</feature>
<comment type="caution">
    <text evidence="3">The sequence shown here is derived from an EMBL/GenBank/DDBJ whole genome shotgun (WGS) entry which is preliminary data.</text>
</comment>
<dbReference type="EMBL" id="SSTE01004244">
    <property type="protein sequence ID" value="KAA0062635.1"/>
    <property type="molecule type" value="Genomic_DNA"/>
</dbReference>
<dbReference type="PANTHER" id="PTHR47926">
    <property type="entry name" value="PENTATRICOPEPTIDE REPEAT-CONTAINING PROTEIN"/>
    <property type="match status" value="1"/>
</dbReference>
<keyword evidence="1" id="KW-0677">Repeat</keyword>
<evidence type="ECO:0000256" key="2">
    <source>
        <dbReference type="PROSITE-ProRule" id="PRU00708"/>
    </source>
</evidence>
<dbReference type="Gene3D" id="1.25.40.10">
    <property type="entry name" value="Tetratricopeptide repeat domain"/>
    <property type="match status" value="1"/>
</dbReference>
<dbReference type="PROSITE" id="PS51375">
    <property type="entry name" value="PPR"/>
    <property type="match status" value="1"/>
</dbReference>
<evidence type="ECO:0000313" key="4">
    <source>
        <dbReference type="Proteomes" id="UP000321393"/>
    </source>
</evidence>
<dbReference type="OrthoDB" id="1937829at2759"/>
<dbReference type="InterPro" id="IPR002885">
    <property type="entry name" value="PPR_rpt"/>
</dbReference>
<dbReference type="NCBIfam" id="TIGR00756">
    <property type="entry name" value="PPR"/>
    <property type="match status" value="1"/>
</dbReference>
<dbReference type="GO" id="GO:0009451">
    <property type="term" value="P:RNA modification"/>
    <property type="evidence" value="ECO:0007669"/>
    <property type="project" value="InterPro"/>
</dbReference>